<organism evidence="2 3">
    <name type="scientific">Sutcliffiella rhizosphaerae</name>
    <dbReference type="NCBI Taxonomy" id="2880967"/>
    <lineage>
        <taxon>Bacteria</taxon>
        <taxon>Bacillati</taxon>
        <taxon>Bacillota</taxon>
        <taxon>Bacilli</taxon>
        <taxon>Bacillales</taxon>
        <taxon>Bacillaceae</taxon>
        <taxon>Sutcliffiella</taxon>
    </lineage>
</organism>
<accession>A0ABN8ACT4</accession>
<dbReference type="InterPro" id="IPR011051">
    <property type="entry name" value="RmlC_Cupin_sf"/>
</dbReference>
<dbReference type="Proteomes" id="UP000789833">
    <property type="component" value="Unassembled WGS sequence"/>
</dbReference>
<evidence type="ECO:0000313" key="2">
    <source>
        <dbReference type="EMBL" id="CAG9622309.1"/>
    </source>
</evidence>
<evidence type="ECO:0000259" key="1">
    <source>
        <dbReference type="Pfam" id="PF07883"/>
    </source>
</evidence>
<feature type="domain" description="Cupin type-2" evidence="1">
    <location>
        <begin position="51"/>
        <end position="102"/>
    </location>
</feature>
<dbReference type="PANTHER" id="PTHR36440">
    <property type="entry name" value="PUTATIVE (AFU_ORTHOLOGUE AFUA_8G07350)-RELATED"/>
    <property type="match status" value="1"/>
</dbReference>
<dbReference type="InterPro" id="IPR013096">
    <property type="entry name" value="Cupin_2"/>
</dbReference>
<dbReference type="RefSeq" id="WP_230502650.1">
    <property type="nucleotide sequence ID" value="NZ_CAKJTJ010000019.1"/>
</dbReference>
<proteinExistence type="predicted"/>
<evidence type="ECO:0000313" key="3">
    <source>
        <dbReference type="Proteomes" id="UP000789833"/>
    </source>
</evidence>
<name>A0ABN8ACT4_9BACI</name>
<comment type="caution">
    <text evidence="2">The sequence shown here is derived from an EMBL/GenBank/DDBJ whole genome shotgun (WGS) entry which is preliminary data.</text>
</comment>
<gene>
    <name evidence="2" type="ORF">BACCIP111883_03100</name>
</gene>
<protein>
    <recommendedName>
        <fullName evidence="1">Cupin type-2 domain-containing protein</fullName>
    </recommendedName>
</protein>
<dbReference type="InterPro" id="IPR014710">
    <property type="entry name" value="RmlC-like_jellyroll"/>
</dbReference>
<dbReference type="EMBL" id="CAKJTJ010000019">
    <property type="protein sequence ID" value="CAG9622309.1"/>
    <property type="molecule type" value="Genomic_DNA"/>
</dbReference>
<dbReference type="Gene3D" id="2.60.120.10">
    <property type="entry name" value="Jelly Rolls"/>
    <property type="match status" value="1"/>
</dbReference>
<dbReference type="InterPro" id="IPR053146">
    <property type="entry name" value="QDO-like"/>
</dbReference>
<keyword evidence="3" id="KW-1185">Reference proteome</keyword>
<sequence>MKNNEDILFVPNGSGRTYNMGSLSSVFFADGEETNNRYSVSEWWLDAHSDGPGPHSHEENEELFYVLEGVMTFLIGDNTFEAPKGSFLRIPAKTIHDFTNKSVLNIFIPGGFEEKMPKIVQWYQDNQNRLE</sequence>
<dbReference type="SUPFAM" id="SSF51182">
    <property type="entry name" value="RmlC-like cupins"/>
    <property type="match status" value="1"/>
</dbReference>
<dbReference type="Pfam" id="PF07883">
    <property type="entry name" value="Cupin_2"/>
    <property type="match status" value="1"/>
</dbReference>
<dbReference type="PANTHER" id="PTHR36440:SF1">
    <property type="entry name" value="PUTATIVE (AFU_ORTHOLOGUE AFUA_8G07350)-RELATED"/>
    <property type="match status" value="1"/>
</dbReference>
<reference evidence="2 3" key="1">
    <citation type="submission" date="2021-10" db="EMBL/GenBank/DDBJ databases">
        <authorList>
            <person name="Criscuolo A."/>
        </authorList>
    </citation>
    <scope>NUCLEOTIDE SEQUENCE [LARGE SCALE GENOMIC DNA]</scope>
    <source>
        <strain evidence="3">CIP 111883</strain>
    </source>
</reference>